<dbReference type="GO" id="GO:0006281">
    <property type="term" value="P:DNA repair"/>
    <property type="evidence" value="ECO:0007669"/>
    <property type="project" value="UniProtKB-KW"/>
</dbReference>
<protein>
    <recommendedName>
        <fullName evidence="7">SWIM-type domain-containing protein</fullName>
    </recommendedName>
</protein>
<keyword evidence="4" id="KW-0234">DNA repair</keyword>
<dbReference type="GO" id="GO:0006260">
    <property type="term" value="P:DNA replication"/>
    <property type="evidence" value="ECO:0007669"/>
    <property type="project" value="UniProtKB-KW"/>
</dbReference>
<dbReference type="PaxDb" id="2903-EOD28567"/>
<keyword evidence="2" id="KW-0235">DNA replication</keyword>
<dbReference type="HOGENOM" id="CLU_522206_0_0_1"/>
<evidence type="ECO:0000256" key="6">
    <source>
        <dbReference type="SAM" id="MobiDB-lite"/>
    </source>
</evidence>
<reference evidence="8" key="2">
    <citation type="submission" date="2024-10" db="UniProtKB">
        <authorList>
            <consortium name="EnsemblProtists"/>
        </authorList>
    </citation>
    <scope>IDENTIFICATION</scope>
</reference>
<evidence type="ECO:0000313" key="8">
    <source>
        <dbReference type="EnsemblProtists" id="EOD28567"/>
    </source>
</evidence>
<feature type="compositionally biased region" description="Acidic residues" evidence="6">
    <location>
        <begin position="137"/>
        <end position="155"/>
    </location>
</feature>
<dbReference type="Gene3D" id="2.40.50.140">
    <property type="entry name" value="Nucleic acid-binding proteins"/>
    <property type="match status" value="1"/>
</dbReference>
<dbReference type="InterPro" id="IPR007527">
    <property type="entry name" value="Znf_SWIM"/>
</dbReference>
<dbReference type="SUPFAM" id="SSF50249">
    <property type="entry name" value="Nucleic acid-binding proteins"/>
    <property type="match status" value="1"/>
</dbReference>
<dbReference type="PANTHER" id="PTHR47810">
    <property type="entry name" value="DNA LIGASE"/>
    <property type="match status" value="1"/>
</dbReference>
<organism evidence="8 9">
    <name type="scientific">Emiliania huxleyi (strain CCMP1516)</name>
    <dbReference type="NCBI Taxonomy" id="280463"/>
    <lineage>
        <taxon>Eukaryota</taxon>
        <taxon>Haptista</taxon>
        <taxon>Haptophyta</taxon>
        <taxon>Prymnesiophyceae</taxon>
        <taxon>Isochrysidales</taxon>
        <taxon>Noelaerhabdaceae</taxon>
        <taxon>Emiliania</taxon>
    </lineage>
</organism>
<dbReference type="Pfam" id="PF10283">
    <property type="entry name" value="zf-CCHH"/>
    <property type="match status" value="1"/>
</dbReference>
<dbReference type="InterPro" id="IPR029319">
    <property type="entry name" value="DNA_ligase_OB"/>
</dbReference>
<proteinExistence type="predicted"/>
<dbReference type="InterPro" id="IPR019406">
    <property type="entry name" value="APLF_PBZ"/>
</dbReference>
<dbReference type="GO" id="GO:0008270">
    <property type="term" value="F:zinc ion binding"/>
    <property type="evidence" value="ECO:0007669"/>
    <property type="project" value="UniProtKB-KW"/>
</dbReference>
<dbReference type="KEGG" id="ehx:EMIHUDRAFT_463142"/>
<dbReference type="InterPro" id="IPR012340">
    <property type="entry name" value="NA-bd_OB-fold"/>
</dbReference>
<keyword evidence="9" id="KW-1185">Reference proteome</keyword>
<feature type="compositionally biased region" description="Low complexity" evidence="6">
    <location>
        <begin position="117"/>
        <end position="136"/>
    </location>
</feature>
<dbReference type="Pfam" id="PF14743">
    <property type="entry name" value="DNA_ligase_OB_2"/>
    <property type="match status" value="1"/>
</dbReference>
<evidence type="ECO:0000259" key="7">
    <source>
        <dbReference type="PROSITE" id="PS50966"/>
    </source>
</evidence>
<dbReference type="SUPFAM" id="SSF56091">
    <property type="entry name" value="DNA ligase/mRNA capping enzyme, catalytic domain"/>
    <property type="match status" value="1"/>
</dbReference>
<dbReference type="GO" id="GO:0016874">
    <property type="term" value="F:ligase activity"/>
    <property type="evidence" value="ECO:0007669"/>
    <property type="project" value="UniProtKB-KW"/>
</dbReference>
<sequence>MSYERAPGRPMCRYDLNCYRKNPAHWKEFDHSDGHAFLLAATQANQQKRSAEGAKGGSLHLPTAAEAAERRRRSRERGFAPVSTPALSPEAAAALAARTSPEAAAALAARTSPEAAAALAARTSPEAAAPSAVGAEAEGEEADGEEEVRVDEADGEAYPLASFLEEYGELEGRAKWERAPGGPARGSSDASASRAALPPRGEDPPGGEDPLGPLRDGEQREVQGSAAQPYVLKRTGGLYSCSCPAWRNQGGGPEGRTCKHLKGLRGEAAELERVGSRKAFYNTGARVAGKEAAPTSAAAGAEAARKATVALASQWDEKKDVAGWVVRRQDAPKEWERVTFTVYDAPGAPGGIADRLAAARAALPATPDASLGLDAQTAAAAGGAAVLAHEVCRGAEHVKQRLAEVEAAGGEGLILRHPTAAHRGGRTTDVLKVKSKKDDEALVIGHEPGKGKHEGRLGALLCKLRSGVTFKVGTGFSDAEREDPPPVGSVVTFQYFELTEARVPRFPAYQRVRPDVAASDFR</sequence>
<feature type="region of interest" description="Disordered" evidence="6">
    <location>
        <begin position="117"/>
        <end position="229"/>
    </location>
</feature>
<dbReference type="AlphaFoldDB" id="A0A0D3JYI2"/>
<evidence type="ECO:0000256" key="5">
    <source>
        <dbReference type="PROSITE-ProRule" id="PRU00325"/>
    </source>
</evidence>
<keyword evidence="5" id="KW-0479">Metal-binding</keyword>
<dbReference type="PROSITE" id="PS50966">
    <property type="entry name" value="ZF_SWIM"/>
    <property type="match status" value="1"/>
</dbReference>
<keyword evidence="5" id="KW-0863">Zinc-finger</keyword>
<accession>A0A0D3JYI2</accession>
<feature type="region of interest" description="Disordered" evidence="6">
    <location>
        <begin position="47"/>
        <end position="87"/>
    </location>
</feature>
<dbReference type="EnsemblProtists" id="EOD28567">
    <property type="protein sequence ID" value="EOD28567"/>
    <property type="gene ID" value="EMIHUDRAFT_463142"/>
</dbReference>
<dbReference type="CDD" id="cd08041">
    <property type="entry name" value="OBF_kDNA_ligase_like"/>
    <property type="match status" value="1"/>
</dbReference>
<feature type="compositionally biased region" description="Low complexity" evidence="6">
    <location>
        <begin position="179"/>
        <end position="199"/>
    </location>
</feature>
<dbReference type="RefSeq" id="XP_005780996.1">
    <property type="nucleotide sequence ID" value="XM_005780939.1"/>
</dbReference>
<evidence type="ECO:0000256" key="1">
    <source>
        <dbReference type="ARBA" id="ARBA00022598"/>
    </source>
</evidence>
<feature type="domain" description="SWIM-type" evidence="7">
    <location>
        <begin position="230"/>
        <end position="269"/>
    </location>
</feature>
<reference evidence="9" key="1">
    <citation type="journal article" date="2013" name="Nature">
        <title>Pan genome of the phytoplankton Emiliania underpins its global distribution.</title>
        <authorList>
            <person name="Read B.A."/>
            <person name="Kegel J."/>
            <person name="Klute M.J."/>
            <person name="Kuo A."/>
            <person name="Lefebvre S.C."/>
            <person name="Maumus F."/>
            <person name="Mayer C."/>
            <person name="Miller J."/>
            <person name="Monier A."/>
            <person name="Salamov A."/>
            <person name="Young J."/>
            <person name="Aguilar M."/>
            <person name="Claverie J.M."/>
            <person name="Frickenhaus S."/>
            <person name="Gonzalez K."/>
            <person name="Herman E.K."/>
            <person name="Lin Y.C."/>
            <person name="Napier J."/>
            <person name="Ogata H."/>
            <person name="Sarno A.F."/>
            <person name="Shmutz J."/>
            <person name="Schroeder D."/>
            <person name="de Vargas C."/>
            <person name="Verret F."/>
            <person name="von Dassow P."/>
            <person name="Valentin K."/>
            <person name="Van de Peer Y."/>
            <person name="Wheeler G."/>
            <person name="Dacks J.B."/>
            <person name="Delwiche C.F."/>
            <person name="Dyhrman S.T."/>
            <person name="Glockner G."/>
            <person name="John U."/>
            <person name="Richards T."/>
            <person name="Worden A.Z."/>
            <person name="Zhang X."/>
            <person name="Grigoriev I.V."/>
            <person name="Allen A.E."/>
            <person name="Bidle K."/>
            <person name="Borodovsky M."/>
            <person name="Bowler C."/>
            <person name="Brownlee C."/>
            <person name="Cock J.M."/>
            <person name="Elias M."/>
            <person name="Gladyshev V.N."/>
            <person name="Groth M."/>
            <person name="Guda C."/>
            <person name="Hadaegh A."/>
            <person name="Iglesias-Rodriguez M.D."/>
            <person name="Jenkins J."/>
            <person name="Jones B.M."/>
            <person name="Lawson T."/>
            <person name="Leese F."/>
            <person name="Lindquist E."/>
            <person name="Lobanov A."/>
            <person name="Lomsadze A."/>
            <person name="Malik S.B."/>
            <person name="Marsh M.E."/>
            <person name="Mackinder L."/>
            <person name="Mock T."/>
            <person name="Mueller-Roeber B."/>
            <person name="Pagarete A."/>
            <person name="Parker M."/>
            <person name="Probert I."/>
            <person name="Quesneville H."/>
            <person name="Raines C."/>
            <person name="Rensing S.A."/>
            <person name="Riano-Pachon D.M."/>
            <person name="Richier S."/>
            <person name="Rokitta S."/>
            <person name="Shiraiwa Y."/>
            <person name="Soanes D.M."/>
            <person name="van der Giezen M."/>
            <person name="Wahlund T.M."/>
            <person name="Williams B."/>
            <person name="Wilson W."/>
            <person name="Wolfe G."/>
            <person name="Wurch L.L."/>
        </authorList>
    </citation>
    <scope>NUCLEOTIDE SEQUENCE</scope>
</reference>
<evidence type="ECO:0000313" key="9">
    <source>
        <dbReference type="Proteomes" id="UP000013827"/>
    </source>
</evidence>
<dbReference type="PANTHER" id="PTHR47810:SF1">
    <property type="entry name" value="DNA LIGASE B"/>
    <property type="match status" value="1"/>
</dbReference>
<dbReference type="Gene3D" id="3.30.1490.70">
    <property type="match status" value="1"/>
</dbReference>
<name>A0A0D3JYI2_EMIH1</name>
<dbReference type="STRING" id="2903.R1D0P1"/>
<dbReference type="eggNOG" id="ENOG502QTYC">
    <property type="taxonomic scope" value="Eukaryota"/>
</dbReference>
<keyword evidence="5" id="KW-0862">Zinc</keyword>
<keyword evidence="1" id="KW-0436">Ligase</keyword>
<keyword evidence="3" id="KW-0227">DNA damage</keyword>
<dbReference type="Proteomes" id="UP000013827">
    <property type="component" value="Unassembled WGS sequence"/>
</dbReference>
<evidence type="ECO:0000256" key="4">
    <source>
        <dbReference type="ARBA" id="ARBA00023204"/>
    </source>
</evidence>
<evidence type="ECO:0000256" key="2">
    <source>
        <dbReference type="ARBA" id="ARBA00022705"/>
    </source>
</evidence>
<evidence type="ECO:0000256" key="3">
    <source>
        <dbReference type="ARBA" id="ARBA00022763"/>
    </source>
</evidence>
<dbReference type="InterPro" id="IPR050326">
    <property type="entry name" value="NAD_dep_DNA_ligaseB"/>
</dbReference>
<dbReference type="GeneID" id="17274113"/>